<dbReference type="CDD" id="cd06261">
    <property type="entry name" value="TM_PBP2"/>
    <property type="match status" value="2"/>
</dbReference>
<dbReference type="InterPro" id="IPR000515">
    <property type="entry name" value="MetI-like"/>
</dbReference>
<keyword evidence="6 8" id="KW-1133">Transmembrane helix</keyword>
<feature type="transmembrane region" description="Helical" evidence="8">
    <location>
        <begin position="144"/>
        <end position="164"/>
    </location>
</feature>
<feature type="transmembrane region" description="Helical" evidence="8">
    <location>
        <begin position="508"/>
        <end position="526"/>
    </location>
</feature>
<feature type="domain" description="ABC transmembrane type-1" evidence="9">
    <location>
        <begin position="330"/>
        <end position="525"/>
    </location>
</feature>
<gene>
    <name evidence="10" type="ordered locus">CPF_0441</name>
</gene>
<dbReference type="PaxDb" id="195103-CPF_0441"/>
<evidence type="ECO:0000256" key="4">
    <source>
        <dbReference type="ARBA" id="ARBA00022519"/>
    </source>
</evidence>
<evidence type="ECO:0000313" key="10">
    <source>
        <dbReference type="EMBL" id="ABG84541.1"/>
    </source>
</evidence>
<evidence type="ECO:0000256" key="5">
    <source>
        <dbReference type="ARBA" id="ARBA00022692"/>
    </source>
</evidence>
<evidence type="ECO:0000313" key="11">
    <source>
        <dbReference type="Proteomes" id="UP000001823"/>
    </source>
</evidence>
<accession>A0A0H2YUM4</accession>
<dbReference type="KEGG" id="cpf:CPF_0441"/>
<proteinExistence type="inferred from homology"/>
<name>A0A0H2YUM4_CLOP1</name>
<dbReference type="AlphaFoldDB" id="A0A0H2YUM4"/>
<organism evidence="10 11">
    <name type="scientific">Clostridium perfringens (strain ATCC 13124 / DSM 756 / JCM 1290 / NCIMB 6125 / NCTC 8237 / Type A)</name>
    <dbReference type="NCBI Taxonomy" id="195103"/>
    <lineage>
        <taxon>Bacteria</taxon>
        <taxon>Bacillati</taxon>
        <taxon>Bacillota</taxon>
        <taxon>Clostridia</taxon>
        <taxon>Eubacteriales</taxon>
        <taxon>Clostridiaceae</taxon>
        <taxon>Clostridium</taxon>
    </lineage>
</organism>
<feature type="transmembrane region" description="Helical" evidence="8">
    <location>
        <begin position="89"/>
        <end position="109"/>
    </location>
</feature>
<keyword evidence="11" id="KW-1185">Reference proteome</keyword>
<dbReference type="STRING" id="195103.CPF_0441"/>
<sequence>MEIMKKIKFNGWALLSTIISLMIVLPNIDIIIHLFQKPNKTWYHIKEYLLKDYIVTSIIVVFFTVLLSIIIGVTLAWLISAYDFPFRKFFRWALILPLAIPPYIGAYTYSGMVSYTGVIQRFFRNILGVELNQKYFDIMSIEGAIFIFTLFLFPYVYMVTMTFLEKQSAGLIESARLLGSSAIGIFFRVIIPVSRGAIVAGSTLIALEVLSDYGVVSYLGVQTFSTAIFKSWISLGDVDSAIRLAGILMVVVFIIISSEKALRGRKKYSFTNTKVRPIKRKNLKGFNKFIVTLYVLIIFSLGFLIPVLQMIAWAIASYKNIYYSQFLSMIFNSVILASGCSLLIVIMALIVANYVRTRSGLLSKIYAKVTLIGYSIPGAVVAITMILFFVDIDNKIKGLALSTSIIMLVFAYVIRFLAIGYQNIEGGFEKIGNKFTEASRTLGYGVTKTFFKVDIHMLKPAILGAFALTFVDIIKELPLVLTLRPFNFYTLSTKVFEYANDEMIPESAIPSLIIVFVSFVAIYFLYKVADKED</sequence>
<feature type="transmembrane region" description="Helical" evidence="8">
    <location>
        <begin position="185"/>
        <end position="207"/>
    </location>
</feature>
<feature type="transmembrane region" description="Helical" evidence="8">
    <location>
        <begin position="289"/>
        <end position="316"/>
    </location>
</feature>
<protein>
    <submittedName>
        <fullName evidence="10">ABC transporter, permease protein</fullName>
    </submittedName>
</protein>
<dbReference type="HOGENOM" id="CLU_021838_0_2_9"/>
<evidence type="ECO:0000256" key="2">
    <source>
        <dbReference type="ARBA" id="ARBA00022448"/>
    </source>
</evidence>
<feature type="transmembrane region" description="Helical" evidence="8">
    <location>
        <begin position="371"/>
        <end position="390"/>
    </location>
</feature>
<dbReference type="Pfam" id="PF00528">
    <property type="entry name" value="BPD_transp_1"/>
    <property type="match status" value="2"/>
</dbReference>
<dbReference type="PANTHER" id="PTHR43357:SF3">
    <property type="entry name" value="FE(3+)-TRANSPORT SYSTEM PERMEASE PROTEIN FBPB 2"/>
    <property type="match status" value="1"/>
</dbReference>
<evidence type="ECO:0000256" key="8">
    <source>
        <dbReference type="RuleBase" id="RU363032"/>
    </source>
</evidence>
<evidence type="ECO:0000256" key="7">
    <source>
        <dbReference type="ARBA" id="ARBA00023136"/>
    </source>
</evidence>
<feature type="transmembrane region" description="Helical" evidence="8">
    <location>
        <begin position="240"/>
        <end position="258"/>
    </location>
</feature>
<keyword evidence="2 8" id="KW-0813">Transport</keyword>
<dbReference type="Gene3D" id="1.10.3720.10">
    <property type="entry name" value="MetI-like"/>
    <property type="match status" value="2"/>
</dbReference>
<feature type="transmembrane region" description="Helical" evidence="8">
    <location>
        <begin position="322"/>
        <end position="350"/>
    </location>
</feature>
<feature type="transmembrane region" description="Helical" evidence="8">
    <location>
        <begin position="54"/>
        <end position="77"/>
    </location>
</feature>
<feature type="transmembrane region" description="Helical" evidence="8">
    <location>
        <begin position="396"/>
        <end position="414"/>
    </location>
</feature>
<feature type="transmembrane region" description="Helical" evidence="8">
    <location>
        <begin position="12"/>
        <end position="34"/>
    </location>
</feature>
<comment type="subcellular location">
    <subcellularLocation>
        <location evidence="1">Cell inner membrane</location>
        <topology evidence="1">Multi-pass membrane protein</topology>
    </subcellularLocation>
    <subcellularLocation>
        <location evidence="8">Cell membrane</location>
        <topology evidence="8">Multi-pass membrane protein</topology>
    </subcellularLocation>
</comment>
<comment type="similarity">
    <text evidence="8">Belongs to the binding-protein-dependent transport system permease family.</text>
</comment>
<dbReference type="GO" id="GO:0055085">
    <property type="term" value="P:transmembrane transport"/>
    <property type="evidence" value="ECO:0007669"/>
    <property type="project" value="InterPro"/>
</dbReference>
<feature type="domain" description="ABC transmembrane type-1" evidence="9">
    <location>
        <begin position="54"/>
        <end position="257"/>
    </location>
</feature>
<evidence type="ECO:0000256" key="3">
    <source>
        <dbReference type="ARBA" id="ARBA00022475"/>
    </source>
</evidence>
<feature type="transmembrane region" description="Helical" evidence="8">
    <location>
        <begin position="461"/>
        <end position="481"/>
    </location>
</feature>
<dbReference type="eggNOG" id="COG1178">
    <property type="taxonomic scope" value="Bacteria"/>
</dbReference>
<dbReference type="PROSITE" id="PS50928">
    <property type="entry name" value="ABC_TM1"/>
    <property type="match status" value="2"/>
</dbReference>
<evidence type="ECO:0000256" key="6">
    <source>
        <dbReference type="ARBA" id="ARBA00022989"/>
    </source>
</evidence>
<dbReference type="PANTHER" id="PTHR43357">
    <property type="entry name" value="INNER MEMBRANE ABC TRANSPORTER PERMEASE PROTEIN YDCV"/>
    <property type="match status" value="1"/>
</dbReference>
<reference evidence="10 11" key="1">
    <citation type="journal article" date="2006" name="Genome Res.">
        <title>Skewed genomic variability in strains of the toxigenic bacterial pathogen, Clostridium perfringens.</title>
        <authorList>
            <person name="Myers G.S."/>
            <person name="Rasko D.A."/>
            <person name="Cheung J.K."/>
            <person name="Ravel J."/>
            <person name="Seshadri R."/>
            <person name="Deboy R.T."/>
            <person name="Ren Q."/>
            <person name="Varga J."/>
            <person name="Awad M.M."/>
            <person name="Brinkac L.M."/>
            <person name="Daugherty S.C."/>
            <person name="Haft D.H."/>
            <person name="Dodson R.J."/>
            <person name="Madupu R."/>
            <person name="Nelson W.C."/>
            <person name="Rosovitz M.J."/>
            <person name="Sullivan S.A."/>
            <person name="Khouri H."/>
            <person name="Dimitrov G.I."/>
            <person name="Watkins K.L."/>
            <person name="Mulligan S."/>
            <person name="Benton J."/>
            <person name="Radune D."/>
            <person name="Fisher D.J."/>
            <person name="Atkins H.S."/>
            <person name="Hiscox T."/>
            <person name="Jost B.H."/>
            <person name="Billington S.J."/>
            <person name="Songer J.G."/>
            <person name="McClane B.A."/>
            <person name="Titball R.W."/>
            <person name="Rood J.I."/>
            <person name="Melville S.B."/>
            <person name="Paulsen I.T."/>
        </authorList>
    </citation>
    <scope>NUCLEOTIDE SEQUENCE [LARGE SCALE GENOMIC DNA]</scope>
    <source>
        <strain evidence="11">ATCC 13124 / DSM 756 / JCM 1290 / NCIMB 6125 / NCTC 8237 / S 107 / Type A</strain>
    </source>
</reference>
<keyword evidence="7 8" id="KW-0472">Membrane</keyword>
<dbReference type="GO" id="GO:0005886">
    <property type="term" value="C:plasma membrane"/>
    <property type="evidence" value="ECO:0007669"/>
    <property type="project" value="UniProtKB-SubCell"/>
</dbReference>
<keyword evidence="3" id="KW-1003">Cell membrane</keyword>
<dbReference type="SUPFAM" id="SSF161098">
    <property type="entry name" value="MetI-like"/>
    <property type="match status" value="2"/>
</dbReference>
<evidence type="ECO:0000259" key="9">
    <source>
        <dbReference type="PROSITE" id="PS50928"/>
    </source>
</evidence>
<evidence type="ECO:0000256" key="1">
    <source>
        <dbReference type="ARBA" id="ARBA00004429"/>
    </source>
</evidence>
<keyword evidence="5 8" id="KW-0812">Transmembrane</keyword>
<dbReference type="Proteomes" id="UP000001823">
    <property type="component" value="Chromosome"/>
</dbReference>
<dbReference type="EMBL" id="CP000246">
    <property type="protein sequence ID" value="ABG84541.1"/>
    <property type="molecule type" value="Genomic_DNA"/>
</dbReference>
<dbReference type="InterPro" id="IPR035906">
    <property type="entry name" value="MetI-like_sf"/>
</dbReference>
<keyword evidence="4" id="KW-0997">Cell inner membrane</keyword>